<keyword evidence="2" id="KW-1185">Reference proteome</keyword>
<evidence type="ECO:0000313" key="2">
    <source>
        <dbReference type="Proteomes" id="UP000577386"/>
    </source>
</evidence>
<dbReference type="GeneID" id="93978037"/>
<reference evidence="1 2" key="1">
    <citation type="submission" date="2020-08" db="EMBL/GenBank/DDBJ databases">
        <title>Sequencing the genomes of 1000 actinobacteria strains.</title>
        <authorList>
            <person name="Klenk H.-P."/>
        </authorList>
    </citation>
    <scope>NUCLEOTIDE SEQUENCE [LARGE SCALE GENOMIC DNA]</scope>
    <source>
        <strain evidence="1 2">DSM 41827</strain>
    </source>
</reference>
<evidence type="ECO:0000313" key="1">
    <source>
        <dbReference type="EMBL" id="MBA9057585.1"/>
    </source>
</evidence>
<organism evidence="1 2">
    <name type="scientific">Streptomyces murinus</name>
    <dbReference type="NCBI Taxonomy" id="33900"/>
    <lineage>
        <taxon>Bacteria</taxon>
        <taxon>Bacillati</taxon>
        <taxon>Actinomycetota</taxon>
        <taxon>Actinomycetes</taxon>
        <taxon>Kitasatosporales</taxon>
        <taxon>Streptomycetaceae</taxon>
        <taxon>Streptomyces</taxon>
    </lineage>
</organism>
<accession>A0A7W3RPP4</accession>
<gene>
    <name evidence="1" type="ORF">HDA42_006763</name>
</gene>
<dbReference type="AlphaFoldDB" id="A0A7W3RPP4"/>
<proteinExistence type="predicted"/>
<protein>
    <submittedName>
        <fullName evidence="1">Uncharacterized protein</fullName>
    </submittedName>
</protein>
<dbReference type="Proteomes" id="UP000577386">
    <property type="component" value="Unassembled WGS sequence"/>
</dbReference>
<comment type="caution">
    <text evidence="1">The sequence shown here is derived from an EMBL/GenBank/DDBJ whole genome shotgun (WGS) entry which is preliminary data.</text>
</comment>
<sequence>MNIHDIVREPDEHIRFAAYLDELRQVGDADEADLVIRVLGDPDRTMARSAVLRHLDRRAAALLLGSAYEGWARGIAPLLIGRPLLTARLREWSLLRAITLKLAWHPADLLASSN</sequence>
<name>A0A7W3RPP4_STRMR</name>
<dbReference type="RefSeq" id="WP_182777672.1">
    <property type="nucleotide sequence ID" value="NZ_BAAAHW010000009.1"/>
</dbReference>
<dbReference type="EMBL" id="JACJIJ010000002">
    <property type="protein sequence ID" value="MBA9057585.1"/>
    <property type="molecule type" value="Genomic_DNA"/>
</dbReference>